<feature type="transmembrane region" description="Helical" evidence="9">
    <location>
        <begin position="185"/>
        <end position="204"/>
    </location>
</feature>
<dbReference type="OMA" id="YCISIGA"/>
<evidence type="ECO:0000256" key="9">
    <source>
        <dbReference type="SAM" id="Phobius"/>
    </source>
</evidence>
<evidence type="ECO:0000256" key="1">
    <source>
        <dbReference type="ARBA" id="ARBA00004141"/>
    </source>
</evidence>
<dbReference type="InterPro" id="IPR020846">
    <property type="entry name" value="MFS_dom"/>
</dbReference>
<proteinExistence type="inferred from homology"/>
<name>A0A1U7LUK8_NEOID</name>
<feature type="transmembrane region" description="Helical" evidence="9">
    <location>
        <begin position="118"/>
        <end position="139"/>
    </location>
</feature>
<evidence type="ECO:0000256" key="7">
    <source>
        <dbReference type="ARBA" id="ARBA00023136"/>
    </source>
</evidence>
<organism evidence="11 12">
    <name type="scientific">Neolecta irregularis (strain DAH-3)</name>
    <dbReference type="NCBI Taxonomy" id="1198029"/>
    <lineage>
        <taxon>Eukaryota</taxon>
        <taxon>Fungi</taxon>
        <taxon>Dikarya</taxon>
        <taxon>Ascomycota</taxon>
        <taxon>Taphrinomycotina</taxon>
        <taxon>Neolectales</taxon>
        <taxon>Neolectaceae</taxon>
        <taxon>Neolecta</taxon>
    </lineage>
</organism>
<dbReference type="Gene3D" id="1.20.1250.20">
    <property type="entry name" value="MFS general substrate transporter like domains"/>
    <property type="match status" value="1"/>
</dbReference>
<evidence type="ECO:0000256" key="2">
    <source>
        <dbReference type="ARBA" id="ARBA00010992"/>
    </source>
</evidence>
<dbReference type="PROSITE" id="PS00216">
    <property type="entry name" value="SUGAR_TRANSPORT_1"/>
    <property type="match status" value="2"/>
</dbReference>
<dbReference type="PROSITE" id="PS50850">
    <property type="entry name" value="MFS"/>
    <property type="match status" value="1"/>
</dbReference>
<reference evidence="11 12" key="1">
    <citation type="submission" date="2016-04" db="EMBL/GenBank/DDBJ databases">
        <title>Evolutionary innovation and constraint leading to complex multicellularity in the Ascomycota.</title>
        <authorList>
            <person name="Cisse O."/>
            <person name="Nguyen A."/>
            <person name="Hewitt D.A."/>
            <person name="Jedd G."/>
            <person name="Stajich J.E."/>
        </authorList>
    </citation>
    <scope>NUCLEOTIDE SEQUENCE [LARGE SCALE GENOMIC DNA]</scope>
    <source>
        <strain evidence="11 12">DAH-3</strain>
    </source>
</reference>
<accession>A0A1U7LUK8</accession>
<feature type="transmembrane region" description="Helical" evidence="9">
    <location>
        <begin position="338"/>
        <end position="358"/>
    </location>
</feature>
<evidence type="ECO:0000313" key="12">
    <source>
        <dbReference type="Proteomes" id="UP000186594"/>
    </source>
</evidence>
<dbReference type="GO" id="GO:0005886">
    <property type="term" value="C:plasma membrane"/>
    <property type="evidence" value="ECO:0007669"/>
    <property type="project" value="TreeGrafter"/>
</dbReference>
<dbReference type="Pfam" id="PF00083">
    <property type="entry name" value="Sugar_tr"/>
    <property type="match status" value="1"/>
</dbReference>
<keyword evidence="12" id="KW-1185">Reference proteome</keyword>
<comment type="similarity">
    <text evidence="2 8">Belongs to the major facilitator superfamily. Sugar transporter (TC 2.A.1.1) family.</text>
</comment>
<protein>
    <submittedName>
        <fullName evidence="11">Hexose transporter 2</fullName>
    </submittedName>
</protein>
<feature type="transmembrane region" description="Helical" evidence="9">
    <location>
        <begin position="437"/>
        <end position="458"/>
    </location>
</feature>
<gene>
    <name evidence="11" type="ORF">NEOLI_001477</name>
</gene>
<comment type="caution">
    <text evidence="11">The sequence shown here is derived from an EMBL/GenBank/DDBJ whole genome shotgun (WGS) entry which is preliminary data.</text>
</comment>
<dbReference type="AlphaFoldDB" id="A0A1U7LUK8"/>
<dbReference type="InterPro" id="IPR005828">
    <property type="entry name" value="MFS_sugar_transport-like"/>
</dbReference>
<dbReference type="SUPFAM" id="SSF103473">
    <property type="entry name" value="MFS general substrate transporter"/>
    <property type="match status" value="1"/>
</dbReference>
<evidence type="ECO:0000259" key="10">
    <source>
        <dbReference type="PROSITE" id="PS50850"/>
    </source>
</evidence>
<dbReference type="InterPro" id="IPR050360">
    <property type="entry name" value="MFS_Sugar_Transporters"/>
</dbReference>
<feature type="transmembrane region" description="Helical" evidence="9">
    <location>
        <begin position="409"/>
        <end position="431"/>
    </location>
</feature>
<dbReference type="InterPro" id="IPR003663">
    <property type="entry name" value="Sugar/inositol_transpt"/>
</dbReference>
<dbReference type="GO" id="GO:0005351">
    <property type="term" value="F:carbohydrate:proton symporter activity"/>
    <property type="evidence" value="ECO:0007669"/>
    <property type="project" value="TreeGrafter"/>
</dbReference>
<keyword evidence="4" id="KW-0762">Sugar transport</keyword>
<evidence type="ECO:0000256" key="6">
    <source>
        <dbReference type="ARBA" id="ARBA00022989"/>
    </source>
</evidence>
<dbReference type="PANTHER" id="PTHR48022">
    <property type="entry name" value="PLASTIDIC GLUCOSE TRANSPORTER 4"/>
    <property type="match status" value="1"/>
</dbReference>
<keyword evidence="5 9" id="KW-0812">Transmembrane</keyword>
<dbReference type="PROSITE" id="PS00217">
    <property type="entry name" value="SUGAR_TRANSPORT_2"/>
    <property type="match status" value="1"/>
</dbReference>
<feature type="transmembrane region" description="Helical" evidence="9">
    <location>
        <begin position="94"/>
        <end position="112"/>
    </location>
</feature>
<feature type="domain" description="Major facilitator superfamily (MFS) profile" evidence="10">
    <location>
        <begin position="13"/>
        <end position="462"/>
    </location>
</feature>
<evidence type="ECO:0000256" key="3">
    <source>
        <dbReference type="ARBA" id="ARBA00022448"/>
    </source>
</evidence>
<feature type="transmembrane region" description="Helical" evidence="9">
    <location>
        <begin position="7"/>
        <end position="26"/>
    </location>
</feature>
<dbReference type="InterPro" id="IPR036259">
    <property type="entry name" value="MFS_trans_sf"/>
</dbReference>
<feature type="transmembrane region" description="Helical" evidence="9">
    <location>
        <begin position="370"/>
        <end position="397"/>
    </location>
</feature>
<keyword evidence="3 8" id="KW-0813">Transport</keyword>
<evidence type="ECO:0000256" key="8">
    <source>
        <dbReference type="RuleBase" id="RU003346"/>
    </source>
</evidence>
<dbReference type="CDD" id="cd17356">
    <property type="entry name" value="MFS_HXT"/>
    <property type="match status" value="1"/>
</dbReference>
<feature type="transmembrane region" description="Helical" evidence="9">
    <location>
        <begin position="274"/>
        <end position="295"/>
    </location>
</feature>
<dbReference type="PANTHER" id="PTHR48022:SF75">
    <property type="entry name" value="GALACTOSE TRANSPORTER-RELATED"/>
    <property type="match status" value="1"/>
</dbReference>
<keyword evidence="7 9" id="KW-0472">Membrane</keyword>
<feature type="transmembrane region" description="Helical" evidence="9">
    <location>
        <begin position="151"/>
        <end position="173"/>
    </location>
</feature>
<dbReference type="OrthoDB" id="2241241at2759"/>
<feature type="transmembrane region" description="Helical" evidence="9">
    <location>
        <begin position="307"/>
        <end position="329"/>
    </location>
</feature>
<dbReference type="EMBL" id="LXFE01000207">
    <property type="protein sequence ID" value="OLL26298.1"/>
    <property type="molecule type" value="Genomic_DNA"/>
</dbReference>
<feature type="transmembrane region" description="Helical" evidence="9">
    <location>
        <begin position="61"/>
        <end position="82"/>
    </location>
</feature>
<dbReference type="STRING" id="1198029.A0A1U7LUK8"/>
<evidence type="ECO:0000256" key="4">
    <source>
        <dbReference type="ARBA" id="ARBA00022597"/>
    </source>
</evidence>
<dbReference type="PRINTS" id="PR00171">
    <property type="entry name" value="SUGRTRNSPORT"/>
</dbReference>
<evidence type="ECO:0000256" key="5">
    <source>
        <dbReference type="ARBA" id="ARBA00022692"/>
    </source>
</evidence>
<keyword evidence="6 9" id="KW-1133">Transmembrane helix</keyword>
<comment type="subcellular location">
    <subcellularLocation>
        <location evidence="1">Membrane</location>
        <topology evidence="1">Multi-pass membrane protein</topology>
    </subcellularLocation>
</comment>
<dbReference type="NCBIfam" id="TIGR00879">
    <property type="entry name" value="SP"/>
    <property type="match status" value="1"/>
</dbReference>
<sequence length="526" mass="58724">MVQEQTSWLVYFCALFASIGGLIFGFDVGSISGLLNMQDSKDRFGDVPDKAHPGHFDFGDFRTGIIVGAFSVGTFLGCMIGGPSADRLGRRKALILWSAIYAVGVVIQFFSVDKWFQIAIGRFVSGLGVGSLSVLVPLYTSELAPKKIRGILVATLQLTFTFGIFLSYIVNWATKQRQGATQWRIPISLCLFWAAVLGIGMCFVPEAPRQLYMDGKYDECKKVLAKIRGLTSDENLVQEDYNDLEKTIETEQKSGKGSWKECFTGEPRMCYRTVLGMTIQSVGQLSGASFFWYYGVNLFSTIGMGDAFVTQITIGGLLFFSTIGVVFLIDRYGRRNCLFWGAAWCSVMLVIFSTLGLNMTQNDGTNNPKIASAMICFVCLYILGYATTWGPCAFVVISETYPFHLRARCMSIATGCSWLWNIFIALFSKAILNKIKYSYGFLFAGANIIGCITVYFFLYETKALTLEQVNEMYMEPKLKPWQSHRWIPARGEMKQNKTANSLPSSSRNSLDLSYTDMELEKVVSEN</sequence>
<dbReference type="InterPro" id="IPR005829">
    <property type="entry name" value="Sugar_transporter_CS"/>
</dbReference>
<dbReference type="Proteomes" id="UP000186594">
    <property type="component" value="Unassembled WGS sequence"/>
</dbReference>
<evidence type="ECO:0000313" key="11">
    <source>
        <dbReference type="EMBL" id="OLL26298.1"/>
    </source>
</evidence>